<dbReference type="CDD" id="cd04301">
    <property type="entry name" value="NAT_SF"/>
    <property type="match status" value="1"/>
</dbReference>
<feature type="domain" description="N-acetyltransferase" evidence="1">
    <location>
        <begin position="4"/>
        <end position="159"/>
    </location>
</feature>
<dbReference type="EMBL" id="PYOC01000005">
    <property type="protein sequence ID" value="PSV46275.1"/>
    <property type="molecule type" value="Genomic_DNA"/>
</dbReference>
<keyword evidence="3" id="KW-1185">Reference proteome</keyword>
<organism evidence="2 3">
    <name type="scientific">Photobacterium indicum</name>
    <dbReference type="NCBI Taxonomy" id="81447"/>
    <lineage>
        <taxon>Bacteria</taxon>
        <taxon>Pseudomonadati</taxon>
        <taxon>Pseudomonadota</taxon>
        <taxon>Gammaproteobacteria</taxon>
        <taxon>Vibrionales</taxon>
        <taxon>Vibrionaceae</taxon>
        <taxon>Photobacterium</taxon>
    </lineage>
</organism>
<keyword evidence="2" id="KW-0808">Transferase</keyword>
<dbReference type="PROSITE" id="PS51186">
    <property type="entry name" value="GNAT"/>
    <property type="match status" value="1"/>
</dbReference>
<dbReference type="GO" id="GO:0016747">
    <property type="term" value="F:acyltransferase activity, transferring groups other than amino-acyl groups"/>
    <property type="evidence" value="ECO:0007669"/>
    <property type="project" value="InterPro"/>
</dbReference>
<dbReference type="AlphaFoldDB" id="A0A2T3L7B0"/>
<protein>
    <submittedName>
        <fullName evidence="2">GNAT family N-acetyltransferase</fullName>
    </submittedName>
</protein>
<dbReference type="InterPro" id="IPR016181">
    <property type="entry name" value="Acyl_CoA_acyltransferase"/>
</dbReference>
<evidence type="ECO:0000313" key="2">
    <source>
        <dbReference type="EMBL" id="PSV46275.1"/>
    </source>
</evidence>
<dbReference type="InterPro" id="IPR000182">
    <property type="entry name" value="GNAT_dom"/>
</dbReference>
<comment type="caution">
    <text evidence="2">The sequence shown here is derived from an EMBL/GenBank/DDBJ whole genome shotgun (WGS) entry which is preliminary data.</text>
</comment>
<dbReference type="PANTHER" id="PTHR43451">
    <property type="entry name" value="ACETYLTRANSFERASE (GNAT) FAMILY PROTEIN"/>
    <property type="match status" value="1"/>
</dbReference>
<gene>
    <name evidence="2" type="ORF">C9J47_15615</name>
</gene>
<dbReference type="InterPro" id="IPR052564">
    <property type="entry name" value="N-acetyltrans/Recomb-assoc"/>
</dbReference>
<dbReference type="Pfam" id="PF13673">
    <property type="entry name" value="Acetyltransf_10"/>
    <property type="match status" value="1"/>
</dbReference>
<evidence type="ECO:0000313" key="3">
    <source>
        <dbReference type="Proteomes" id="UP000241803"/>
    </source>
</evidence>
<dbReference type="Gene3D" id="3.40.630.30">
    <property type="match status" value="1"/>
</dbReference>
<dbReference type="RefSeq" id="WP_107254338.1">
    <property type="nucleotide sequence ID" value="NZ_PYOC01000005.1"/>
</dbReference>
<sequence>MTTVTLRPYNPSDTKRLAHIYTQAALILGKTQYTEQQVQMWADYPVQYFDEFKTMLFNGDTYVAISDCGEILGFGQLYPTDYVTLLYVLPEYSRAGVGTTIYKQLENIAQDNQQKCLSVTASKVSKGLFEKLGFEVIDTEISLRNGIEFERYNMVKIFI</sequence>
<name>A0A2T3L7B0_9GAMM</name>
<evidence type="ECO:0000259" key="1">
    <source>
        <dbReference type="PROSITE" id="PS51186"/>
    </source>
</evidence>
<dbReference type="Proteomes" id="UP000241803">
    <property type="component" value="Unassembled WGS sequence"/>
</dbReference>
<dbReference type="PANTHER" id="PTHR43451:SF1">
    <property type="entry name" value="ACETYLTRANSFERASE"/>
    <property type="match status" value="1"/>
</dbReference>
<dbReference type="SUPFAM" id="SSF55729">
    <property type="entry name" value="Acyl-CoA N-acyltransferases (Nat)"/>
    <property type="match status" value="1"/>
</dbReference>
<proteinExistence type="predicted"/>
<reference evidence="2 3" key="1">
    <citation type="submission" date="2018-03" db="EMBL/GenBank/DDBJ databases">
        <title>Whole genome sequencing of Histamine producing bacteria.</title>
        <authorList>
            <person name="Butler K."/>
        </authorList>
    </citation>
    <scope>NUCLEOTIDE SEQUENCE [LARGE SCALE GENOMIC DNA]</scope>
    <source>
        <strain evidence="2 3">ATCC 19614</strain>
    </source>
</reference>
<accession>A0A2T3L7B0</accession>